<dbReference type="Proteomes" id="UP000310158">
    <property type="component" value="Unassembled WGS sequence"/>
</dbReference>
<feature type="transmembrane region" description="Helical" evidence="1">
    <location>
        <begin position="58"/>
        <end position="79"/>
    </location>
</feature>
<comment type="caution">
    <text evidence="3">The sequence shown here is derived from an EMBL/GenBank/DDBJ whole genome shotgun (WGS) entry which is preliminary data.</text>
</comment>
<protein>
    <recommendedName>
        <fullName evidence="2">DUF6534 domain-containing protein</fullName>
    </recommendedName>
</protein>
<keyword evidence="4" id="KW-1185">Reference proteome</keyword>
<sequence>MSIIVTMAPLPGVPSNVALIQGPLLLGYLFGYGLLGILVIQLLLYHANFPNDHLWIKILVWIVFLAEIVATVITTVAAWRGLAAGWGDLDTLRKPGWALTALPVVSAFTAVSALQWIMAFYITVQEEKLNNFSKLSSEYTAEVTASTFLQLYALSAAHVCQYGLDCTCSLFNPFGWMQTQSLVNKLIKLTVETGAITALGAGLEVIFYRVFQDNNLHFLFFLVLAKLYAFHAGLASMMQTDVSNRCLRRYSNTLLATLNARAMFKQGRAASINPNSGERAVALWEDSHPQALVSSNRAAVNTKTTGISVTKTVEARDDMQMVILSHGSQDDSASLGKPSADL</sequence>
<gene>
    <name evidence="3" type="ORF">EW146_g6492</name>
</gene>
<accession>A0A4S4LP15</accession>
<dbReference type="AlphaFoldDB" id="A0A4S4LP15"/>
<keyword evidence="1" id="KW-0812">Transmembrane</keyword>
<feature type="transmembrane region" description="Helical" evidence="1">
    <location>
        <begin position="217"/>
        <end position="238"/>
    </location>
</feature>
<feature type="domain" description="DUF6534" evidence="2">
    <location>
        <begin position="178"/>
        <end position="262"/>
    </location>
</feature>
<feature type="transmembrane region" description="Helical" evidence="1">
    <location>
        <begin position="99"/>
        <end position="124"/>
    </location>
</feature>
<evidence type="ECO:0000259" key="2">
    <source>
        <dbReference type="Pfam" id="PF20152"/>
    </source>
</evidence>
<organism evidence="3 4">
    <name type="scientific">Bondarzewia mesenterica</name>
    <dbReference type="NCBI Taxonomy" id="1095465"/>
    <lineage>
        <taxon>Eukaryota</taxon>
        <taxon>Fungi</taxon>
        <taxon>Dikarya</taxon>
        <taxon>Basidiomycota</taxon>
        <taxon>Agaricomycotina</taxon>
        <taxon>Agaricomycetes</taxon>
        <taxon>Russulales</taxon>
        <taxon>Bondarzewiaceae</taxon>
        <taxon>Bondarzewia</taxon>
    </lineage>
</organism>
<feature type="transmembrane region" description="Helical" evidence="1">
    <location>
        <begin position="25"/>
        <end position="46"/>
    </location>
</feature>
<evidence type="ECO:0000256" key="1">
    <source>
        <dbReference type="SAM" id="Phobius"/>
    </source>
</evidence>
<dbReference type="OrthoDB" id="2681808at2759"/>
<name>A0A4S4LP15_9AGAM</name>
<feature type="transmembrane region" description="Helical" evidence="1">
    <location>
        <begin position="186"/>
        <end position="211"/>
    </location>
</feature>
<proteinExistence type="predicted"/>
<dbReference type="PANTHER" id="PTHR40465:SF1">
    <property type="entry name" value="DUF6534 DOMAIN-CONTAINING PROTEIN"/>
    <property type="match status" value="1"/>
</dbReference>
<evidence type="ECO:0000313" key="3">
    <source>
        <dbReference type="EMBL" id="THH13765.1"/>
    </source>
</evidence>
<dbReference type="PANTHER" id="PTHR40465">
    <property type="entry name" value="CHROMOSOME 1, WHOLE GENOME SHOTGUN SEQUENCE"/>
    <property type="match status" value="1"/>
</dbReference>
<dbReference type="Pfam" id="PF20152">
    <property type="entry name" value="DUF6534"/>
    <property type="match status" value="1"/>
</dbReference>
<evidence type="ECO:0000313" key="4">
    <source>
        <dbReference type="Proteomes" id="UP000310158"/>
    </source>
</evidence>
<dbReference type="InterPro" id="IPR045339">
    <property type="entry name" value="DUF6534"/>
</dbReference>
<dbReference type="EMBL" id="SGPL01000327">
    <property type="protein sequence ID" value="THH13765.1"/>
    <property type="molecule type" value="Genomic_DNA"/>
</dbReference>
<keyword evidence="1" id="KW-0472">Membrane</keyword>
<keyword evidence="1" id="KW-1133">Transmembrane helix</keyword>
<reference evidence="3 4" key="1">
    <citation type="submission" date="2019-02" db="EMBL/GenBank/DDBJ databases">
        <title>Genome sequencing of the rare red list fungi Bondarzewia mesenterica.</title>
        <authorList>
            <person name="Buettner E."/>
            <person name="Kellner H."/>
        </authorList>
    </citation>
    <scope>NUCLEOTIDE SEQUENCE [LARGE SCALE GENOMIC DNA]</scope>
    <source>
        <strain evidence="3 4">DSM 108281</strain>
    </source>
</reference>